<feature type="transmembrane region" description="Helical" evidence="5">
    <location>
        <begin position="29"/>
        <end position="62"/>
    </location>
</feature>
<accession>A0A2X4WS90</accession>
<evidence type="ECO:0000256" key="4">
    <source>
        <dbReference type="ARBA" id="ARBA00023136"/>
    </source>
</evidence>
<keyword evidence="2 5" id="KW-0812">Transmembrane</keyword>
<dbReference type="PANTHER" id="PTHR33514:SF13">
    <property type="entry name" value="PROTEIN ABCI12, CHLOROPLASTIC"/>
    <property type="match status" value="1"/>
</dbReference>
<feature type="transmembrane region" description="Helical" evidence="5">
    <location>
        <begin position="74"/>
        <end position="93"/>
    </location>
</feature>
<feature type="transmembrane region" description="Helical" evidence="5">
    <location>
        <begin position="100"/>
        <end position="123"/>
    </location>
</feature>
<dbReference type="InterPro" id="IPR003339">
    <property type="entry name" value="ABC/ECF_trnsptr_transmembrane"/>
</dbReference>
<name>A0A2X4WS90_9NOCA</name>
<reference evidence="6 7" key="1">
    <citation type="submission" date="2018-06" db="EMBL/GenBank/DDBJ databases">
        <authorList>
            <consortium name="Pathogen Informatics"/>
            <person name="Doyle S."/>
        </authorList>
    </citation>
    <scope>NUCLEOTIDE SEQUENCE [LARGE SCALE GENOMIC DNA]</scope>
    <source>
        <strain evidence="6 7">NCTC10994</strain>
    </source>
</reference>
<evidence type="ECO:0000256" key="1">
    <source>
        <dbReference type="ARBA" id="ARBA00004141"/>
    </source>
</evidence>
<dbReference type="RefSeq" id="WP_072700149.1">
    <property type="nucleotide sequence ID" value="NZ_JAFBBL010000001.1"/>
</dbReference>
<dbReference type="CDD" id="cd16914">
    <property type="entry name" value="EcfT"/>
    <property type="match status" value="1"/>
</dbReference>
<keyword evidence="3 5" id="KW-1133">Transmembrane helix</keyword>
<protein>
    <submittedName>
        <fullName evidence="6">ABC transporter permease</fullName>
    </submittedName>
</protein>
<dbReference type="GO" id="GO:0005886">
    <property type="term" value="C:plasma membrane"/>
    <property type="evidence" value="ECO:0007669"/>
    <property type="project" value="TreeGrafter"/>
</dbReference>
<evidence type="ECO:0000313" key="7">
    <source>
        <dbReference type="Proteomes" id="UP000249091"/>
    </source>
</evidence>
<evidence type="ECO:0000256" key="2">
    <source>
        <dbReference type="ARBA" id="ARBA00022692"/>
    </source>
</evidence>
<organism evidence="6 7">
    <name type="scientific">Rhodococcus coprophilus</name>
    <dbReference type="NCBI Taxonomy" id="38310"/>
    <lineage>
        <taxon>Bacteria</taxon>
        <taxon>Bacillati</taxon>
        <taxon>Actinomycetota</taxon>
        <taxon>Actinomycetes</taxon>
        <taxon>Mycobacteriales</taxon>
        <taxon>Nocardiaceae</taxon>
        <taxon>Rhodococcus</taxon>
    </lineage>
</organism>
<dbReference type="STRING" id="1219011.GCA_001895045_02129"/>
<dbReference type="EMBL" id="LS483468">
    <property type="protein sequence ID" value="SQI29835.1"/>
    <property type="molecule type" value="Genomic_DNA"/>
</dbReference>
<dbReference type="Proteomes" id="UP000249091">
    <property type="component" value="Chromosome 1"/>
</dbReference>
<dbReference type="KEGG" id="rcr:NCTC10994_01267"/>
<dbReference type="Pfam" id="PF02361">
    <property type="entry name" value="CbiQ"/>
    <property type="match status" value="1"/>
</dbReference>
<keyword evidence="7" id="KW-1185">Reference proteome</keyword>
<keyword evidence="4 5" id="KW-0472">Membrane</keyword>
<gene>
    <name evidence="6" type="primary">ecfT</name>
    <name evidence="6" type="ORF">NCTC10994_01267</name>
</gene>
<evidence type="ECO:0000313" key="6">
    <source>
        <dbReference type="EMBL" id="SQI29835.1"/>
    </source>
</evidence>
<dbReference type="PANTHER" id="PTHR33514">
    <property type="entry name" value="PROTEIN ABCI12, CHLOROPLASTIC"/>
    <property type="match status" value="1"/>
</dbReference>
<sequence length="245" mass="26415">MKEQRRPLILLRPVPRSTPVHRLWAGTKILAAVALSVVVSFIPSWTALGIMAVVLLAGVLAARIPRGVVPSIPWWVFAFLAVGAVLNVAGGGLTSYVRALLLGVCLLVLASLVGWTTSLSQLVDALPVLLSPLRLLRLPVDEWVTVCALALRMLPTIRGELRMLFAARRLRGRPGIRRPTRWWPELIDTVGAVASVSMRQVRDLGDALSVRGSRPVVRTRPRLGVGDAVTVVVVSAACAAIVMWG</sequence>
<comment type="subcellular location">
    <subcellularLocation>
        <location evidence="1">Membrane</location>
        <topology evidence="1">Multi-pass membrane protein</topology>
    </subcellularLocation>
</comment>
<evidence type="ECO:0000256" key="5">
    <source>
        <dbReference type="SAM" id="Phobius"/>
    </source>
</evidence>
<dbReference type="AlphaFoldDB" id="A0A2X4WS90"/>
<evidence type="ECO:0000256" key="3">
    <source>
        <dbReference type="ARBA" id="ARBA00022989"/>
    </source>
</evidence>
<proteinExistence type="predicted"/>